<dbReference type="PANTHER" id="PTHR10272:SF0">
    <property type="entry name" value="PLATELET-ACTIVATING FACTOR ACETYLHYDROLASE"/>
    <property type="match status" value="1"/>
</dbReference>
<keyword evidence="2" id="KW-0378">Hydrolase</keyword>
<reference evidence="6" key="1">
    <citation type="journal article" date="2021" name="J Fungi (Basel)">
        <title>Virulence traits and population genomics of the black yeast Aureobasidium melanogenum.</title>
        <authorList>
            <person name="Cernosa A."/>
            <person name="Sun X."/>
            <person name="Gostincar C."/>
            <person name="Fang C."/>
            <person name="Gunde-Cimerman N."/>
            <person name="Song Z."/>
        </authorList>
    </citation>
    <scope>NUCLEOTIDE SEQUENCE</scope>
    <source>
        <strain evidence="6">EXF-9911</strain>
    </source>
</reference>
<dbReference type="EC" id="3.1.1.47" evidence="1"/>
<keyword evidence="4" id="KW-0443">Lipid metabolism</keyword>
<dbReference type="Gene3D" id="3.40.50.1820">
    <property type="entry name" value="alpha/beta hydrolase"/>
    <property type="match status" value="1"/>
</dbReference>
<name>A0A9P8EK35_AURME</name>
<feature type="region of interest" description="Disordered" evidence="5">
    <location>
        <begin position="589"/>
        <end position="630"/>
    </location>
</feature>
<dbReference type="Proteomes" id="UP000779574">
    <property type="component" value="Unassembled WGS sequence"/>
</dbReference>
<evidence type="ECO:0000256" key="4">
    <source>
        <dbReference type="ARBA" id="ARBA00023098"/>
    </source>
</evidence>
<reference evidence="6" key="2">
    <citation type="submission" date="2021-08" db="EMBL/GenBank/DDBJ databases">
        <authorList>
            <person name="Gostincar C."/>
            <person name="Sun X."/>
            <person name="Song Z."/>
            <person name="Gunde-Cimerman N."/>
        </authorList>
    </citation>
    <scope>NUCLEOTIDE SEQUENCE</scope>
    <source>
        <strain evidence="6">EXF-9911</strain>
    </source>
</reference>
<feature type="compositionally biased region" description="Basic and acidic residues" evidence="5">
    <location>
        <begin position="618"/>
        <end position="630"/>
    </location>
</feature>
<dbReference type="Pfam" id="PF03403">
    <property type="entry name" value="PAF-AH_p_II"/>
    <property type="match status" value="1"/>
</dbReference>
<comment type="caution">
    <text evidence="6">The sequence shown here is derived from an EMBL/GenBank/DDBJ whole genome shotgun (WGS) entry which is preliminary data.</text>
</comment>
<sequence>MSLPPWISGNKSQAPAPSHGFLSGNGKVRNPKKPKARPPKSLRETVLLPVRSLPAYSGPYSVGTMEIEVPVENPRTFTNITRKGNHVLQLKTVLLTIYYPASPPQKKRPSRQLWLGRPRISMAKGYGQFAGVGSLGVPIFLPTMFTKLPAFRNAPLSSEYPPESGDRQDDQKSGETTEEEESKEKDEPEDAPPKFPLMIFSHGLGGTKTAYSSVCGEFASYGFVVVALEHRDGSGPRSFINQPGTGEVRFDKDGERRAPKHRHRTHGDTHYDIMDYLFPKDNPMDTAPNNDKGVDHELREGQLDLRLAEIEEAYKVINIINSGKGEEIAAQNMREEGYKASSTHGLDGIDWKAWTGRVNTQYVIAAGHSFGAATVVDMLRHEKRFEWIAQGIIYDIWGSGTRPADKEDQKIQAPILAINSEAFTYWPSNFDLVSDLVKEAHPSPAWLLTVRGTIHVSQSDFSLLYPNVCSIFLKASANPERALDINVNASLEFLHMVMPSIPLRIKKAFPNEELLLKETHHLEDIAQVDMHKPKDEKWMAARLRIPHEFTWRVAPGLARKMARKRMTEGGGSPDDEIWLHCKPVEGTVEKYNSTLDRRKAKDPKEPKAEPGSVGPNEGTKEEPGCKEWRN</sequence>
<evidence type="ECO:0000256" key="2">
    <source>
        <dbReference type="ARBA" id="ARBA00022801"/>
    </source>
</evidence>
<evidence type="ECO:0000256" key="3">
    <source>
        <dbReference type="ARBA" id="ARBA00022963"/>
    </source>
</evidence>
<accession>A0A9P8EK35</accession>
<evidence type="ECO:0000313" key="6">
    <source>
        <dbReference type="EMBL" id="KAG9692873.1"/>
    </source>
</evidence>
<evidence type="ECO:0000256" key="1">
    <source>
        <dbReference type="ARBA" id="ARBA00013201"/>
    </source>
</evidence>
<dbReference type="PANTHER" id="PTHR10272">
    <property type="entry name" value="PLATELET-ACTIVATING FACTOR ACETYLHYDROLASE"/>
    <property type="match status" value="1"/>
</dbReference>
<evidence type="ECO:0000313" key="7">
    <source>
        <dbReference type="Proteomes" id="UP000779574"/>
    </source>
</evidence>
<organism evidence="6 7">
    <name type="scientific">Aureobasidium melanogenum</name>
    <name type="common">Aureobasidium pullulans var. melanogenum</name>
    <dbReference type="NCBI Taxonomy" id="46634"/>
    <lineage>
        <taxon>Eukaryota</taxon>
        <taxon>Fungi</taxon>
        <taxon>Dikarya</taxon>
        <taxon>Ascomycota</taxon>
        <taxon>Pezizomycotina</taxon>
        <taxon>Dothideomycetes</taxon>
        <taxon>Dothideomycetidae</taxon>
        <taxon>Dothideales</taxon>
        <taxon>Saccotheciaceae</taxon>
        <taxon>Aureobasidium</taxon>
    </lineage>
</organism>
<feature type="region of interest" description="Disordered" evidence="5">
    <location>
        <begin position="155"/>
        <end position="197"/>
    </location>
</feature>
<gene>
    <name evidence="6" type="ORF">KCU76_g6388</name>
</gene>
<dbReference type="InterPro" id="IPR029058">
    <property type="entry name" value="AB_hydrolase_fold"/>
</dbReference>
<feature type="non-terminal residue" evidence="6">
    <location>
        <position position="1"/>
    </location>
</feature>
<feature type="compositionally biased region" description="Basic residues" evidence="5">
    <location>
        <begin position="29"/>
        <end position="40"/>
    </location>
</feature>
<dbReference type="SUPFAM" id="SSF53474">
    <property type="entry name" value="alpha/beta-Hydrolases"/>
    <property type="match status" value="1"/>
</dbReference>
<feature type="region of interest" description="Disordered" evidence="5">
    <location>
        <begin position="1"/>
        <end position="42"/>
    </location>
</feature>
<dbReference type="EMBL" id="JAHFXF010000213">
    <property type="protein sequence ID" value="KAG9692873.1"/>
    <property type="molecule type" value="Genomic_DNA"/>
</dbReference>
<protein>
    <recommendedName>
        <fullName evidence="1">1-alkyl-2-acetylglycerophosphocholine esterase</fullName>
        <ecNumber evidence="1">3.1.1.47</ecNumber>
    </recommendedName>
</protein>
<dbReference type="GO" id="GO:0016042">
    <property type="term" value="P:lipid catabolic process"/>
    <property type="evidence" value="ECO:0007669"/>
    <property type="project" value="UniProtKB-KW"/>
</dbReference>
<keyword evidence="3" id="KW-0442">Lipid degradation</keyword>
<dbReference type="AlphaFoldDB" id="A0A9P8EK35"/>
<dbReference type="GO" id="GO:0003847">
    <property type="term" value="F:1-alkyl-2-acetylglycerophosphocholine esterase activity"/>
    <property type="evidence" value="ECO:0007669"/>
    <property type="project" value="UniProtKB-EC"/>
</dbReference>
<feature type="region of interest" description="Disordered" evidence="5">
    <location>
        <begin position="236"/>
        <end position="266"/>
    </location>
</feature>
<proteinExistence type="predicted"/>
<feature type="compositionally biased region" description="Basic and acidic residues" evidence="5">
    <location>
        <begin position="595"/>
        <end position="608"/>
    </location>
</feature>
<evidence type="ECO:0000256" key="5">
    <source>
        <dbReference type="SAM" id="MobiDB-lite"/>
    </source>
</evidence>
<feature type="compositionally biased region" description="Basic and acidic residues" evidence="5">
    <location>
        <begin position="164"/>
        <end position="175"/>
    </location>
</feature>
<dbReference type="OrthoDB" id="2363873at2759"/>
<feature type="compositionally biased region" description="Basic and acidic residues" evidence="5">
    <location>
        <begin position="248"/>
        <end position="257"/>
    </location>
</feature>